<evidence type="ECO:0000256" key="2">
    <source>
        <dbReference type="ARBA" id="ARBA00007868"/>
    </source>
</evidence>
<gene>
    <name evidence="11 12" type="primary">lpxB</name>
    <name evidence="12" type="ordered locus">DNO_0686</name>
</gene>
<dbReference type="SUPFAM" id="SSF53756">
    <property type="entry name" value="UDP-Glycosyltransferase/glycogen phosphorylase"/>
    <property type="match status" value="1"/>
</dbReference>
<evidence type="ECO:0000256" key="5">
    <source>
        <dbReference type="ARBA" id="ARBA00022516"/>
    </source>
</evidence>
<dbReference type="Gene3D" id="3.40.50.2000">
    <property type="entry name" value="Glycogen Phosphorylase B"/>
    <property type="match status" value="1"/>
</dbReference>
<comment type="catalytic activity">
    <reaction evidence="10 11">
        <text>a lipid X + a UDP-2-N,3-O-bis[(3R)-3-hydroxyacyl]-alpha-D-glucosamine = a lipid A disaccharide + UDP + H(+)</text>
        <dbReference type="Rhea" id="RHEA:67828"/>
        <dbReference type="ChEBI" id="CHEBI:15378"/>
        <dbReference type="ChEBI" id="CHEBI:58223"/>
        <dbReference type="ChEBI" id="CHEBI:137748"/>
        <dbReference type="ChEBI" id="CHEBI:176338"/>
        <dbReference type="ChEBI" id="CHEBI:176343"/>
        <dbReference type="EC" id="2.4.1.182"/>
    </reaction>
</comment>
<dbReference type="GO" id="GO:0008915">
    <property type="term" value="F:lipid-A-disaccharide synthase activity"/>
    <property type="evidence" value="ECO:0007669"/>
    <property type="project" value="UniProtKB-UniRule"/>
</dbReference>
<evidence type="ECO:0000256" key="8">
    <source>
        <dbReference type="ARBA" id="ARBA00022679"/>
    </source>
</evidence>
<dbReference type="RefSeq" id="WP_012031019.1">
    <property type="nucleotide sequence ID" value="NC_009446.1"/>
</dbReference>
<organism evidence="12 13">
    <name type="scientific">Dichelobacter nodosus (strain VCS1703A)</name>
    <dbReference type="NCBI Taxonomy" id="246195"/>
    <lineage>
        <taxon>Bacteria</taxon>
        <taxon>Pseudomonadati</taxon>
        <taxon>Pseudomonadota</taxon>
        <taxon>Gammaproteobacteria</taxon>
        <taxon>Cardiobacteriales</taxon>
        <taxon>Cardiobacteriaceae</taxon>
        <taxon>Dichelobacter</taxon>
    </lineage>
</organism>
<comment type="similarity">
    <text evidence="2 11">Belongs to the LpxB family.</text>
</comment>
<dbReference type="GO" id="GO:0009245">
    <property type="term" value="P:lipid A biosynthetic process"/>
    <property type="evidence" value="ECO:0007669"/>
    <property type="project" value="UniProtKB-UniRule"/>
</dbReference>
<proteinExistence type="inferred from homology"/>
<keyword evidence="7 11" id="KW-0328">Glycosyltransferase</keyword>
<keyword evidence="6 11" id="KW-0441">Lipid A biosynthesis</keyword>
<accession>A5EV62</accession>
<dbReference type="Pfam" id="PF02684">
    <property type="entry name" value="LpxB"/>
    <property type="match status" value="1"/>
</dbReference>
<dbReference type="HOGENOM" id="CLU_036577_3_0_6"/>
<reference evidence="12 13" key="1">
    <citation type="journal article" date="2007" name="Nat. Biotechnol.">
        <title>Genome sequence and identification of candidate vaccine antigens from the animal pathogen Dichelobacter nodosus.</title>
        <authorList>
            <person name="Myers G.S."/>
            <person name="Parker D."/>
            <person name="Al-Hasani K."/>
            <person name="Kennan R.M."/>
            <person name="Seemann T."/>
            <person name="Ren Q."/>
            <person name="Badger J.H."/>
            <person name="Selengut J.D."/>
            <person name="Deboy R.T."/>
            <person name="Tettelin H."/>
            <person name="Boyce J.D."/>
            <person name="McCarl V.P."/>
            <person name="Han X."/>
            <person name="Nelson W.C."/>
            <person name="Madupu R."/>
            <person name="Mohamoud Y."/>
            <person name="Holley T."/>
            <person name="Fedorova N."/>
            <person name="Khouri H."/>
            <person name="Bottomley S.P."/>
            <person name="Whittington R.J."/>
            <person name="Adler B."/>
            <person name="Songer J.G."/>
            <person name="Rood J.I."/>
            <person name="Paulsen I.T."/>
        </authorList>
    </citation>
    <scope>NUCLEOTIDE SEQUENCE [LARGE SCALE GENOMIC DNA]</scope>
    <source>
        <strain evidence="12 13">VCS1703A</strain>
    </source>
</reference>
<evidence type="ECO:0000256" key="7">
    <source>
        <dbReference type="ARBA" id="ARBA00022676"/>
    </source>
</evidence>
<dbReference type="Proteomes" id="UP000000248">
    <property type="component" value="Chromosome"/>
</dbReference>
<dbReference type="GO" id="GO:0005543">
    <property type="term" value="F:phospholipid binding"/>
    <property type="evidence" value="ECO:0007669"/>
    <property type="project" value="TreeGrafter"/>
</dbReference>
<dbReference type="AlphaFoldDB" id="A5EV62"/>
<evidence type="ECO:0000256" key="9">
    <source>
        <dbReference type="ARBA" id="ARBA00023098"/>
    </source>
</evidence>
<name>A5EV62_DICNV</name>
<keyword evidence="13" id="KW-1185">Reference proteome</keyword>
<dbReference type="CAZy" id="GT19">
    <property type="family name" value="Glycosyltransferase Family 19"/>
</dbReference>
<dbReference type="eggNOG" id="COG0763">
    <property type="taxonomic scope" value="Bacteria"/>
</dbReference>
<keyword evidence="5 11" id="KW-0444">Lipid biosynthesis</keyword>
<evidence type="ECO:0000256" key="10">
    <source>
        <dbReference type="ARBA" id="ARBA00048975"/>
    </source>
</evidence>
<keyword evidence="8 11" id="KW-0808">Transferase</keyword>
<evidence type="ECO:0000256" key="4">
    <source>
        <dbReference type="ARBA" id="ARBA00020902"/>
    </source>
</evidence>
<dbReference type="PANTHER" id="PTHR30372">
    <property type="entry name" value="LIPID-A-DISACCHARIDE SYNTHASE"/>
    <property type="match status" value="1"/>
</dbReference>
<protein>
    <recommendedName>
        <fullName evidence="4 11">Lipid-A-disaccharide synthase</fullName>
        <ecNumber evidence="3 11">2.4.1.182</ecNumber>
    </recommendedName>
</protein>
<dbReference type="HAMAP" id="MF_00392">
    <property type="entry name" value="LpxB"/>
    <property type="match status" value="1"/>
</dbReference>
<dbReference type="GO" id="GO:0016020">
    <property type="term" value="C:membrane"/>
    <property type="evidence" value="ECO:0007669"/>
    <property type="project" value="GOC"/>
</dbReference>
<evidence type="ECO:0000256" key="6">
    <source>
        <dbReference type="ARBA" id="ARBA00022556"/>
    </source>
</evidence>
<comment type="function">
    <text evidence="1 11">Condensation of UDP-2,3-diacylglucosamine and 2,3-diacylglucosamine-1-phosphate to form lipid A disaccharide, a precursor of lipid A, a phosphorylated glycolipid that anchors the lipopolysaccharide to the outer membrane of the cell.</text>
</comment>
<dbReference type="PANTHER" id="PTHR30372:SF4">
    <property type="entry name" value="LIPID-A-DISACCHARIDE SYNTHASE, MITOCHONDRIAL-RELATED"/>
    <property type="match status" value="1"/>
</dbReference>
<dbReference type="EMBL" id="CP000513">
    <property type="protein sequence ID" value="ABQ13277.1"/>
    <property type="molecule type" value="Genomic_DNA"/>
</dbReference>
<dbReference type="OrthoDB" id="9801642at2"/>
<dbReference type="EC" id="2.4.1.182" evidence="3 11"/>
<keyword evidence="9 11" id="KW-0443">Lipid metabolism</keyword>
<sequence>MLHHNPHIALIAGERSGDRLGAPLIAALRAHFPQARFTGIGGELMQAAGLESFADMNRLSVMGFSEVLLHLSDIWQLKNDLLQRWQADRPDLFIGIDAPDFTLRIAAALHQHGVQTVHYVSPSLWAWKAGRIKQIKRAVDHVLCLFPFETDIYHQHHVGATWVGHPMKDRIKTQSIVQARQKLGIFNDHCPVIGLFSGSRVQEIKRLLPIFLAAAQKIKSHHHDLALIISLSDKRHEHLIKTLVNNRLSSTENVFISNADSALLMSACDVLMLKSGTITLEATLLQRPMLSAYRVHPLTAFIARRLIKIPHFSLPNILAGRAVIHEWIQENCTPEYLAHDAETLLTDPEIRAQQLSALAEIAEQLPENVSQRAAAVIADLLKENK</sequence>
<dbReference type="KEGG" id="dno:DNO_0686"/>
<evidence type="ECO:0000256" key="1">
    <source>
        <dbReference type="ARBA" id="ARBA00002056"/>
    </source>
</evidence>
<evidence type="ECO:0000313" key="12">
    <source>
        <dbReference type="EMBL" id="ABQ13277.1"/>
    </source>
</evidence>
<dbReference type="NCBIfam" id="TIGR00215">
    <property type="entry name" value="lpxB"/>
    <property type="match status" value="1"/>
</dbReference>
<dbReference type="InterPro" id="IPR003835">
    <property type="entry name" value="Glyco_trans_19"/>
</dbReference>
<dbReference type="STRING" id="246195.DNO_0686"/>
<evidence type="ECO:0000256" key="3">
    <source>
        <dbReference type="ARBA" id="ARBA00012687"/>
    </source>
</evidence>
<comment type="pathway">
    <text evidence="11">Bacterial outer membrane biogenesis; LPS lipid A biosynthesis.</text>
</comment>
<evidence type="ECO:0000256" key="11">
    <source>
        <dbReference type="HAMAP-Rule" id="MF_00392"/>
    </source>
</evidence>
<dbReference type="UniPathway" id="UPA00973"/>
<evidence type="ECO:0000313" key="13">
    <source>
        <dbReference type="Proteomes" id="UP000000248"/>
    </source>
</evidence>